<evidence type="ECO:0008006" key="3">
    <source>
        <dbReference type="Google" id="ProtNLM"/>
    </source>
</evidence>
<proteinExistence type="predicted"/>
<evidence type="ECO:0000313" key="2">
    <source>
        <dbReference type="Proteomes" id="UP000587367"/>
    </source>
</evidence>
<reference evidence="1 2" key="1">
    <citation type="submission" date="2020-08" db="EMBL/GenBank/DDBJ databases">
        <title>Functional genomics of gut bacteria from endangered species of beetles.</title>
        <authorList>
            <person name="Carlos-Shanley C."/>
        </authorList>
    </citation>
    <scope>NUCLEOTIDE SEQUENCE [LARGE SCALE GENOMIC DNA]</scope>
    <source>
        <strain evidence="1 2">S00068</strain>
    </source>
</reference>
<keyword evidence="2" id="KW-1185">Reference proteome</keyword>
<sequence>MKNTPDYKKFFNDIINIKFPEKKEICSHLLAKSNLTVLDIIDLNELLFRNSSKENSVFNQKHRSYNESVIYQILEYQKKNRLNNSQLAGHFKLSRNTVTKWKNLFPV</sequence>
<accession>A0ABR6PWK4</accession>
<dbReference type="EMBL" id="JACHKS010000001">
    <property type="protein sequence ID" value="MBB6330097.1"/>
    <property type="molecule type" value="Genomic_DNA"/>
</dbReference>
<name>A0ABR6PWK4_9FLAO</name>
<gene>
    <name evidence="1" type="ORF">HNP24_001047</name>
</gene>
<dbReference type="Proteomes" id="UP000587367">
    <property type="component" value="Unassembled WGS sequence"/>
</dbReference>
<organism evidence="1 2">
    <name type="scientific">Chryseobacterium sediminis</name>
    <dbReference type="NCBI Taxonomy" id="1679494"/>
    <lineage>
        <taxon>Bacteria</taxon>
        <taxon>Pseudomonadati</taxon>
        <taxon>Bacteroidota</taxon>
        <taxon>Flavobacteriia</taxon>
        <taxon>Flavobacteriales</taxon>
        <taxon>Weeksellaceae</taxon>
        <taxon>Chryseobacterium group</taxon>
        <taxon>Chryseobacterium</taxon>
    </lineage>
</organism>
<evidence type="ECO:0000313" key="1">
    <source>
        <dbReference type="EMBL" id="MBB6330097.1"/>
    </source>
</evidence>
<dbReference type="SUPFAM" id="SSF48295">
    <property type="entry name" value="TrpR-like"/>
    <property type="match status" value="1"/>
</dbReference>
<dbReference type="RefSeq" id="WP_184553514.1">
    <property type="nucleotide sequence ID" value="NZ_JACHKS010000001.1"/>
</dbReference>
<protein>
    <recommendedName>
        <fullName evidence="3">Helix-turn-helix domain-containing protein</fullName>
    </recommendedName>
</protein>
<dbReference type="InterPro" id="IPR010921">
    <property type="entry name" value="Trp_repressor/repl_initiator"/>
</dbReference>
<comment type="caution">
    <text evidence="1">The sequence shown here is derived from an EMBL/GenBank/DDBJ whole genome shotgun (WGS) entry which is preliminary data.</text>
</comment>